<evidence type="ECO:0000313" key="1">
    <source>
        <dbReference type="EMBL" id="MFC1851544.1"/>
    </source>
</evidence>
<name>A0ABV6YZB9_UNCC1</name>
<dbReference type="EMBL" id="JBHPBY010000199">
    <property type="protein sequence ID" value="MFC1851544.1"/>
    <property type="molecule type" value="Genomic_DNA"/>
</dbReference>
<evidence type="ECO:0000313" key="2">
    <source>
        <dbReference type="Proteomes" id="UP001594351"/>
    </source>
</evidence>
<comment type="caution">
    <text evidence="1">The sequence shown here is derived from an EMBL/GenBank/DDBJ whole genome shotgun (WGS) entry which is preliminary data.</text>
</comment>
<keyword evidence="2" id="KW-1185">Reference proteome</keyword>
<reference evidence="1 2" key="1">
    <citation type="submission" date="2024-09" db="EMBL/GenBank/DDBJ databases">
        <title>Laminarin stimulates single cell rates of sulfate reduction while oxygen inhibits transcriptomic activity in coastal marine sediment.</title>
        <authorList>
            <person name="Lindsay M."/>
            <person name="Orcutt B."/>
            <person name="Emerson D."/>
            <person name="Stepanauskas R."/>
            <person name="D'Angelo T."/>
        </authorList>
    </citation>
    <scope>NUCLEOTIDE SEQUENCE [LARGE SCALE GENOMIC DNA]</scope>
    <source>
        <strain evidence="1">SAG AM-311-K15</strain>
    </source>
</reference>
<protein>
    <submittedName>
        <fullName evidence="1">Uncharacterized protein</fullName>
    </submittedName>
</protein>
<organism evidence="1 2">
    <name type="scientific">candidate division CSSED10-310 bacterium</name>
    <dbReference type="NCBI Taxonomy" id="2855610"/>
    <lineage>
        <taxon>Bacteria</taxon>
        <taxon>Bacteria division CSSED10-310</taxon>
    </lineage>
</organism>
<gene>
    <name evidence="1" type="ORF">ACFL27_15215</name>
</gene>
<proteinExistence type="predicted"/>
<accession>A0ABV6YZB9</accession>
<dbReference type="Proteomes" id="UP001594351">
    <property type="component" value="Unassembled WGS sequence"/>
</dbReference>
<sequence length="129" mass="13813">MKTRTIGALYDVTRNSCYSGVSANSGDKKQAAKGEIMGGGLNVSCNFLRCIANTPGNSINFAQVRDLALNIATTDSLSGGGNPWNFIGDQCFTAVQNNSTAERLAALTLGVMKKAFHHFTKRLQHGKEE</sequence>